<feature type="domain" description="Rab-GAP TBC" evidence="1">
    <location>
        <begin position="30"/>
        <end position="219"/>
    </location>
</feature>
<dbReference type="Proteomes" id="UP000187209">
    <property type="component" value="Unassembled WGS sequence"/>
</dbReference>
<name>A0A1R2B520_9CILI</name>
<dbReference type="PROSITE" id="PS50086">
    <property type="entry name" value="TBC_RABGAP"/>
    <property type="match status" value="1"/>
</dbReference>
<dbReference type="AlphaFoldDB" id="A0A1R2B520"/>
<dbReference type="InterPro" id="IPR035969">
    <property type="entry name" value="Rab-GAP_TBC_sf"/>
</dbReference>
<organism evidence="2 3">
    <name type="scientific">Stentor coeruleus</name>
    <dbReference type="NCBI Taxonomy" id="5963"/>
    <lineage>
        <taxon>Eukaryota</taxon>
        <taxon>Sar</taxon>
        <taxon>Alveolata</taxon>
        <taxon>Ciliophora</taxon>
        <taxon>Postciliodesmatophora</taxon>
        <taxon>Heterotrichea</taxon>
        <taxon>Heterotrichida</taxon>
        <taxon>Stentoridae</taxon>
        <taxon>Stentor</taxon>
    </lineage>
</organism>
<dbReference type="SMART" id="SM00164">
    <property type="entry name" value="TBC"/>
    <property type="match status" value="1"/>
</dbReference>
<dbReference type="PANTHER" id="PTHR47219:SF20">
    <property type="entry name" value="TBC1 DOMAIN FAMILY MEMBER 2B"/>
    <property type="match status" value="1"/>
</dbReference>
<dbReference type="SUPFAM" id="SSF47923">
    <property type="entry name" value="Ypt/Rab-GAP domain of gyp1p"/>
    <property type="match status" value="2"/>
</dbReference>
<dbReference type="EMBL" id="MPUH01000948">
    <property type="protein sequence ID" value="OMJ71884.1"/>
    <property type="molecule type" value="Genomic_DNA"/>
</dbReference>
<gene>
    <name evidence="2" type="ORF">SteCoe_29799</name>
</gene>
<sequence>MNIFTLSKELCEKGLMLDKTDQLRNLMLSGPPNSERKAIWLQLTGASWQLIENVGYYHKLLEAKIGYETIATMQIDKDLERTFATEKYFVNKSNVQKLRNVLVAYSFRNETVGYCQGLNFIVARLLGLGYTEEESFWVLAQILEKYMPFDYYTDMTGLIVDVKVLEKLISIYLPKVDKRLKEINLEPMLFAVQWFVCIYSYNFPSDLVIRVWDIFFIEGILFIFKVALAIMHIFRKEIRALSEFNEGIAYCGTMASKITDIDLLLESTELFPVTIEEIKSIRNSLSTQTPDSINFISICSNDTECKRLQKLTSQYFTFMCTANLTIIEDYFDENTTLKRLEVKNGRIIEDTLMIGVRNHYCSKENNKLRLSRFFIKQSARKNARIVMPRITLSPFFFNTEISEIVEMPFKFSENIA</sequence>
<dbReference type="GO" id="GO:0005096">
    <property type="term" value="F:GTPase activator activity"/>
    <property type="evidence" value="ECO:0007669"/>
    <property type="project" value="TreeGrafter"/>
</dbReference>
<dbReference type="Pfam" id="PF00566">
    <property type="entry name" value="RabGAP-TBC"/>
    <property type="match status" value="1"/>
</dbReference>
<protein>
    <recommendedName>
        <fullName evidence="1">Rab-GAP TBC domain-containing protein</fullName>
    </recommendedName>
</protein>
<accession>A0A1R2B520</accession>
<evidence type="ECO:0000313" key="2">
    <source>
        <dbReference type="EMBL" id="OMJ71884.1"/>
    </source>
</evidence>
<reference evidence="2 3" key="1">
    <citation type="submission" date="2016-11" db="EMBL/GenBank/DDBJ databases">
        <title>The macronuclear genome of Stentor coeruleus: a giant cell with tiny introns.</title>
        <authorList>
            <person name="Slabodnick M."/>
            <person name="Ruby J.G."/>
            <person name="Reiff S.B."/>
            <person name="Swart E.C."/>
            <person name="Gosai S."/>
            <person name="Prabakaran S."/>
            <person name="Witkowska E."/>
            <person name="Larue G.E."/>
            <person name="Fisher S."/>
            <person name="Freeman R.M."/>
            <person name="Gunawardena J."/>
            <person name="Chu W."/>
            <person name="Stover N.A."/>
            <person name="Gregory B.D."/>
            <person name="Nowacki M."/>
            <person name="Derisi J."/>
            <person name="Roy S.W."/>
            <person name="Marshall W.F."/>
            <person name="Sood P."/>
        </authorList>
    </citation>
    <scope>NUCLEOTIDE SEQUENCE [LARGE SCALE GENOMIC DNA]</scope>
    <source>
        <strain evidence="2">WM001</strain>
    </source>
</reference>
<dbReference type="Gene3D" id="1.10.8.270">
    <property type="entry name" value="putative rabgap domain of human tbc1 domain family member 14 like domains"/>
    <property type="match status" value="1"/>
</dbReference>
<dbReference type="InterPro" id="IPR000195">
    <property type="entry name" value="Rab-GAP-TBC_dom"/>
</dbReference>
<evidence type="ECO:0000259" key="1">
    <source>
        <dbReference type="PROSITE" id="PS50086"/>
    </source>
</evidence>
<dbReference type="GO" id="GO:0031267">
    <property type="term" value="F:small GTPase binding"/>
    <property type="evidence" value="ECO:0007669"/>
    <property type="project" value="TreeGrafter"/>
</dbReference>
<dbReference type="OrthoDB" id="298775at2759"/>
<dbReference type="Gene3D" id="1.10.472.80">
    <property type="entry name" value="Ypt/Rab-GAP domain of gyp1p, domain 3"/>
    <property type="match status" value="1"/>
</dbReference>
<keyword evidence="3" id="KW-1185">Reference proteome</keyword>
<dbReference type="PANTHER" id="PTHR47219">
    <property type="entry name" value="RAB GTPASE-ACTIVATING PROTEIN 1-LIKE"/>
    <property type="match status" value="1"/>
</dbReference>
<evidence type="ECO:0000313" key="3">
    <source>
        <dbReference type="Proteomes" id="UP000187209"/>
    </source>
</evidence>
<dbReference type="InterPro" id="IPR050302">
    <property type="entry name" value="Rab_GAP_TBC_domain"/>
</dbReference>
<proteinExistence type="predicted"/>
<comment type="caution">
    <text evidence="2">The sequence shown here is derived from an EMBL/GenBank/DDBJ whole genome shotgun (WGS) entry which is preliminary data.</text>
</comment>
<dbReference type="FunFam" id="1.10.8.270:FF:000016">
    <property type="entry name" value="TBC1 domain family member 2A"/>
    <property type="match status" value="1"/>
</dbReference>